<dbReference type="GO" id="GO:0033816">
    <property type="term" value="F:diaminobutyrate acetyltransferase activity"/>
    <property type="evidence" value="ECO:0007669"/>
    <property type="project" value="UniProtKB-EC"/>
</dbReference>
<dbReference type="PROSITE" id="PS51186">
    <property type="entry name" value="GNAT"/>
    <property type="match status" value="1"/>
</dbReference>
<organism evidence="10 11">
    <name type="scientific">Leisingera caerulea</name>
    <name type="common">Phaeobacter caeruleus</name>
    <dbReference type="NCBI Taxonomy" id="506591"/>
    <lineage>
        <taxon>Bacteria</taxon>
        <taxon>Pseudomonadati</taxon>
        <taxon>Pseudomonadota</taxon>
        <taxon>Alphaproteobacteria</taxon>
        <taxon>Rhodobacterales</taxon>
        <taxon>Roseobacteraceae</taxon>
        <taxon>Leisingera</taxon>
    </lineage>
</organism>
<keyword evidence="6 8" id="KW-0012">Acyltransferase</keyword>
<dbReference type="CDD" id="cd04301">
    <property type="entry name" value="NAT_SF"/>
    <property type="match status" value="1"/>
</dbReference>
<dbReference type="Proteomes" id="UP001058713">
    <property type="component" value="Chromosome"/>
</dbReference>
<reference evidence="10" key="1">
    <citation type="submission" date="2021-08" db="EMBL/GenBank/DDBJ databases">
        <authorList>
            <person name="Nwanade C."/>
            <person name="Wang M."/>
            <person name="Masoudi A."/>
            <person name="Yu Z."/>
            <person name="Liu J."/>
        </authorList>
    </citation>
    <scope>NUCLEOTIDE SEQUENCE</scope>
    <source>
        <strain evidence="10">S122</strain>
    </source>
</reference>
<evidence type="ECO:0000256" key="2">
    <source>
        <dbReference type="ARBA" id="ARBA00010712"/>
    </source>
</evidence>
<dbReference type="EMBL" id="CP081070">
    <property type="protein sequence ID" value="UWQ54740.1"/>
    <property type="molecule type" value="Genomic_DNA"/>
</dbReference>
<evidence type="ECO:0000259" key="9">
    <source>
        <dbReference type="PROSITE" id="PS51186"/>
    </source>
</evidence>
<proteinExistence type="inferred from homology"/>
<evidence type="ECO:0000256" key="6">
    <source>
        <dbReference type="ARBA" id="ARBA00023315"/>
    </source>
</evidence>
<dbReference type="NCBIfam" id="TIGR02406">
    <property type="entry name" value="ectoine_EctA"/>
    <property type="match status" value="1"/>
</dbReference>
<dbReference type="Pfam" id="PF00583">
    <property type="entry name" value="Acetyltransf_1"/>
    <property type="match status" value="1"/>
</dbReference>
<evidence type="ECO:0000256" key="8">
    <source>
        <dbReference type="RuleBase" id="RU365045"/>
    </source>
</evidence>
<dbReference type="InterPro" id="IPR016181">
    <property type="entry name" value="Acyl_CoA_acyltransferase"/>
</dbReference>
<comment type="function">
    <text evidence="8">Catalyzes the acetylation of L-2,4-diaminobutyrate (DABA) to gamma-N-acetyl-alpha,gamma-diaminobutyric acid (ADABA) with acetyl coenzyme A.</text>
</comment>
<accession>A0A9Q9LXD5</accession>
<dbReference type="RefSeq" id="WP_259971963.1">
    <property type="nucleotide sequence ID" value="NZ_CP081070.1"/>
</dbReference>
<name>A0A9Q9LXD5_LEICA</name>
<comment type="catalytic activity">
    <reaction evidence="7 8">
        <text>L-2,4-diaminobutanoate + acetyl-CoA = (2S)-4-acetamido-2-aminobutanoate + CoA + H(+)</text>
        <dbReference type="Rhea" id="RHEA:16901"/>
        <dbReference type="ChEBI" id="CHEBI:15378"/>
        <dbReference type="ChEBI" id="CHEBI:57287"/>
        <dbReference type="ChEBI" id="CHEBI:57288"/>
        <dbReference type="ChEBI" id="CHEBI:58761"/>
        <dbReference type="ChEBI" id="CHEBI:58929"/>
        <dbReference type="EC" id="2.3.1.178"/>
    </reaction>
</comment>
<dbReference type="Gene3D" id="3.40.630.30">
    <property type="match status" value="1"/>
</dbReference>
<evidence type="ECO:0000256" key="4">
    <source>
        <dbReference type="ARBA" id="ARBA00017935"/>
    </source>
</evidence>
<dbReference type="KEGG" id="lcae:K3721_04205"/>
<comment type="similarity">
    <text evidence="2 8">Belongs to the acetyltransferase family. EctA subfamily.</text>
</comment>
<dbReference type="InterPro" id="IPR000182">
    <property type="entry name" value="GNAT_dom"/>
</dbReference>
<evidence type="ECO:0000256" key="3">
    <source>
        <dbReference type="ARBA" id="ARBA00012355"/>
    </source>
</evidence>
<evidence type="ECO:0000256" key="7">
    <source>
        <dbReference type="ARBA" id="ARBA00048924"/>
    </source>
</evidence>
<evidence type="ECO:0000313" key="11">
    <source>
        <dbReference type="Proteomes" id="UP001058713"/>
    </source>
</evidence>
<dbReference type="SUPFAM" id="SSF55729">
    <property type="entry name" value="Acyl-CoA N-acyltransferases (Nat)"/>
    <property type="match status" value="1"/>
</dbReference>
<feature type="domain" description="N-acetyltransferase" evidence="9">
    <location>
        <begin position="13"/>
        <end position="161"/>
    </location>
</feature>
<comment type="pathway">
    <text evidence="1 8">Amine and polyamine biosynthesis; ectoine biosynthesis; L-ectoine from L-aspartate 4-semialdehyde: step 2/3.</text>
</comment>
<gene>
    <name evidence="8 10" type="primary">ectA</name>
    <name evidence="10" type="ORF">K3721_04205</name>
</gene>
<keyword evidence="5 8" id="KW-0808">Transferase</keyword>
<evidence type="ECO:0000256" key="5">
    <source>
        <dbReference type="ARBA" id="ARBA00022679"/>
    </source>
</evidence>
<dbReference type="GO" id="GO:0019491">
    <property type="term" value="P:ectoine biosynthetic process"/>
    <property type="evidence" value="ECO:0007669"/>
    <property type="project" value="InterPro"/>
</dbReference>
<dbReference type="EC" id="2.3.1.178" evidence="3 8"/>
<sequence length="176" mass="19913">MRHALEFFRKPTPALREPAAEDGAEIWELVRACKPLDENSMYCNLIQCDHFRETCVVSEIDGEIAGWVSAYVLPDDPETLFVWQVAVSEKARGAGLGSLMLNGLLRRDACKNIKRLQTTITQENRASWGLFHTFAANRSAPLKSQPYFTQARHFRDRQSTEHMVTIDFSEAPGRAA</sequence>
<evidence type="ECO:0000313" key="10">
    <source>
        <dbReference type="EMBL" id="UWQ54740.1"/>
    </source>
</evidence>
<dbReference type="AlphaFoldDB" id="A0A9Q9LXD5"/>
<dbReference type="InterPro" id="IPR012772">
    <property type="entry name" value="Ectoine_EctA"/>
</dbReference>
<evidence type="ECO:0000256" key="1">
    <source>
        <dbReference type="ARBA" id="ARBA00004978"/>
    </source>
</evidence>
<protein>
    <recommendedName>
        <fullName evidence="4 8">L-2,4-diaminobutyric acid acetyltransferase</fullName>
        <shortName evidence="8">DABA acetyltransferase</shortName>
        <ecNumber evidence="3 8">2.3.1.178</ecNumber>
    </recommendedName>
</protein>